<dbReference type="Proteomes" id="UP000002030">
    <property type="component" value="Chromosome"/>
</dbReference>
<keyword evidence="2" id="KW-1185">Reference proteome</keyword>
<evidence type="ECO:0000313" key="1">
    <source>
        <dbReference type="EMBL" id="ACZ18759.1"/>
    </source>
</evidence>
<dbReference type="OrthoDB" id="5360at2"/>
<sequence length="114" mass="12666">MISLEETLAVLLGADGEARRIVQEARDEAESMIARGQEEFMRQRDMRISAAKQRAAALIDNAQRAAQAEAEEILNNGRARRERMRKAFEENGRRVASAIALEEAEALLSGRRGA</sequence>
<reference evidence="1 2" key="1">
    <citation type="journal article" date="2009" name="Stand. Genomic Sci.">
        <title>Complete genome sequence of Thermanaerovibrio acidaminovorans type strain (Su883).</title>
        <authorList>
            <person name="Chovatia M."/>
            <person name="Sikorski J."/>
            <person name="Schroder M."/>
            <person name="Lapidus A."/>
            <person name="Nolan M."/>
            <person name="Tice H."/>
            <person name="Glavina Del Rio T."/>
            <person name="Copeland A."/>
            <person name="Cheng J.F."/>
            <person name="Lucas S."/>
            <person name="Chen F."/>
            <person name="Bruce D."/>
            <person name="Goodwin L."/>
            <person name="Pitluck S."/>
            <person name="Ivanova N."/>
            <person name="Mavromatis K."/>
            <person name="Ovchinnikova G."/>
            <person name="Pati A."/>
            <person name="Chen A."/>
            <person name="Palaniappan K."/>
            <person name="Land M."/>
            <person name="Hauser L."/>
            <person name="Chang Y.J."/>
            <person name="Jeffries C.D."/>
            <person name="Chain P."/>
            <person name="Saunders E."/>
            <person name="Detter J.C."/>
            <person name="Brettin T."/>
            <person name="Rohde M."/>
            <person name="Goker M."/>
            <person name="Spring S."/>
            <person name="Bristow J."/>
            <person name="Markowitz V."/>
            <person name="Hugenholtz P."/>
            <person name="Kyrpides N.C."/>
            <person name="Klenk H.P."/>
            <person name="Eisen J.A."/>
        </authorList>
    </citation>
    <scope>NUCLEOTIDE SEQUENCE [LARGE SCALE GENOMIC DNA]</scope>
    <source>
        <strain evidence="2">ATCC 49978 / DSM 6589 / Su883</strain>
    </source>
</reference>
<dbReference type="eggNOG" id="ENOG50330IA">
    <property type="taxonomic scope" value="Bacteria"/>
</dbReference>
<accession>D1B906</accession>
<dbReference type="EMBL" id="CP001818">
    <property type="protein sequence ID" value="ACZ18759.1"/>
    <property type="molecule type" value="Genomic_DNA"/>
</dbReference>
<evidence type="ECO:0000313" key="2">
    <source>
        <dbReference type="Proteomes" id="UP000002030"/>
    </source>
</evidence>
<name>D1B906_THEAS</name>
<dbReference type="STRING" id="525903.Taci_0523"/>
<dbReference type="KEGG" id="tai:Taci_0523"/>
<dbReference type="EnsemblBacteria" id="ACZ18759">
    <property type="protein sequence ID" value="ACZ18759"/>
    <property type="gene ID" value="Taci_0523"/>
</dbReference>
<gene>
    <name evidence="1" type="ordered locus">Taci_0523</name>
</gene>
<protein>
    <submittedName>
        <fullName evidence="1">ATP synthase F0, B subunit</fullName>
    </submittedName>
</protein>
<dbReference type="HOGENOM" id="CLU_170107_0_0_0"/>
<dbReference type="RefSeq" id="WP_012869275.1">
    <property type="nucleotide sequence ID" value="NC_013522.1"/>
</dbReference>
<dbReference type="AlphaFoldDB" id="D1B906"/>
<organism evidence="1 2">
    <name type="scientific">Thermanaerovibrio acidaminovorans (strain ATCC 49978 / DSM 6589 / Su883)</name>
    <name type="common">Selenomonas acidaminovorans</name>
    <dbReference type="NCBI Taxonomy" id="525903"/>
    <lineage>
        <taxon>Bacteria</taxon>
        <taxon>Thermotogati</taxon>
        <taxon>Synergistota</taxon>
        <taxon>Synergistia</taxon>
        <taxon>Synergistales</taxon>
        <taxon>Synergistaceae</taxon>
        <taxon>Thermanaerovibrio</taxon>
    </lineage>
</organism>
<proteinExistence type="predicted"/>